<feature type="region of interest" description="Disordered" evidence="1">
    <location>
        <begin position="1"/>
        <end position="41"/>
    </location>
</feature>
<sequence>MRAQETQRVDTADPVCPEKGTKRGDRGECKKGDGSSPDRAGPFYTRVTRCIVTLSADGDDLNKLLDRLLGGLRKLTPVERRLR</sequence>
<evidence type="ECO:0000313" key="2">
    <source>
        <dbReference type="EMBL" id="RZR71981.1"/>
    </source>
</evidence>
<dbReference type="EMBL" id="KV875613">
    <property type="protein sequence ID" value="RZR71981.1"/>
    <property type="molecule type" value="Genomic_DNA"/>
</dbReference>
<evidence type="ECO:0000256" key="1">
    <source>
        <dbReference type="SAM" id="MobiDB-lite"/>
    </source>
</evidence>
<feature type="compositionally biased region" description="Basic and acidic residues" evidence="1">
    <location>
        <begin position="1"/>
        <end position="11"/>
    </location>
</feature>
<dbReference type="Proteomes" id="UP000290560">
    <property type="component" value="Unassembled WGS sequence"/>
</dbReference>
<reference evidence="2" key="1">
    <citation type="journal article" date="2018" name="Data Brief">
        <title>Genome sequence data from 17 accessions of Ensete ventricosum, a staple food crop for millions in Ethiopia.</title>
        <authorList>
            <person name="Yemataw Z."/>
            <person name="Muzemil S."/>
            <person name="Ambachew D."/>
            <person name="Tripathi L."/>
            <person name="Tesfaye K."/>
            <person name="Chala A."/>
            <person name="Farbos A."/>
            <person name="O'Neill P."/>
            <person name="Moore K."/>
            <person name="Grant M."/>
            <person name="Studholme D.J."/>
        </authorList>
    </citation>
    <scope>NUCLEOTIDE SEQUENCE [LARGE SCALE GENOMIC DNA]</scope>
    <source>
        <tissue evidence="2">Leaf</tissue>
    </source>
</reference>
<organism evidence="2">
    <name type="scientific">Ensete ventricosum</name>
    <name type="common">Abyssinian banana</name>
    <name type="synonym">Musa ensete</name>
    <dbReference type="NCBI Taxonomy" id="4639"/>
    <lineage>
        <taxon>Eukaryota</taxon>
        <taxon>Viridiplantae</taxon>
        <taxon>Streptophyta</taxon>
        <taxon>Embryophyta</taxon>
        <taxon>Tracheophyta</taxon>
        <taxon>Spermatophyta</taxon>
        <taxon>Magnoliopsida</taxon>
        <taxon>Liliopsida</taxon>
        <taxon>Zingiberales</taxon>
        <taxon>Musaceae</taxon>
        <taxon>Ensete</taxon>
    </lineage>
</organism>
<proteinExistence type="predicted"/>
<protein>
    <submittedName>
        <fullName evidence="2">Uncharacterized protein</fullName>
    </submittedName>
</protein>
<dbReference type="AlphaFoldDB" id="A0A445MCL1"/>
<feature type="compositionally biased region" description="Basic and acidic residues" evidence="1">
    <location>
        <begin position="19"/>
        <end position="33"/>
    </location>
</feature>
<name>A0A445MCL1_ENSVE</name>
<gene>
    <name evidence="2" type="ORF">BHM03_00009286</name>
</gene>
<accession>A0A445MCL1</accession>